<evidence type="ECO:0000313" key="2">
    <source>
        <dbReference type="Proteomes" id="UP000078200"/>
    </source>
</evidence>
<proteinExistence type="predicted"/>
<dbReference type="EnsemblMetazoa" id="GAUT048156-RA">
    <property type="protein sequence ID" value="GAUT048156-PA"/>
    <property type="gene ID" value="GAUT048156"/>
</dbReference>
<dbReference type="Proteomes" id="UP000078200">
    <property type="component" value="Unassembled WGS sequence"/>
</dbReference>
<evidence type="ECO:0000313" key="1">
    <source>
        <dbReference type="EnsemblMetazoa" id="GAUT048156-PA"/>
    </source>
</evidence>
<accession>A0A1A9VUL3</accession>
<dbReference type="VEuPathDB" id="VectorBase:GAUT048156"/>
<sequence>MACSIMKSVRFVTPLKKLHHKSTDDRKSLQQTSVNLVVVEALNALQIIKNTTTPSNIDVEAIPHFLFRWTEEQHRSIQSFNNVWYQMLLKHYDDESVTTEKFQIDINELTTFMLLILNNYIDNCDPNETQSLLDEAVKYINYYEKYNKDMKDYKNTMYAKQAIDFLTLLRKASKKKPLNPNEQKMDDIQMRARLKCEDSGRDQMELRLGLAERELIDKISQEKNFLKNENKCYPPTMNAYYGYQDV</sequence>
<protein>
    <submittedName>
        <fullName evidence="1">Uncharacterized protein</fullName>
    </submittedName>
</protein>
<keyword evidence="2" id="KW-1185">Reference proteome</keyword>
<reference evidence="1" key="1">
    <citation type="submission" date="2020-05" db="UniProtKB">
        <authorList>
            <consortium name="EnsemblMetazoa"/>
        </authorList>
    </citation>
    <scope>IDENTIFICATION</scope>
    <source>
        <strain evidence="1">TTRI</strain>
    </source>
</reference>
<name>A0A1A9VUL3_GLOAU</name>
<dbReference type="AlphaFoldDB" id="A0A1A9VUL3"/>
<organism evidence="1 2">
    <name type="scientific">Glossina austeni</name>
    <name type="common">Savannah tsetse fly</name>
    <dbReference type="NCBI Taxonomy" id="7395"/>
    <lineage>
        <taxon>Eukaryota</taxon>
        <taxon>Metazoa</taxon>
        <taxon>Ecdysozoa</taxon>
        <taxon>Arthropoda</taxon>
        <taxon>Hexapoda</taxon>
        <taxon>Insecta</taxon>
        <taxon>Pterygota</taxon>
        <taxon>Neoptera</taxon>
        <taxon>Endopterygota</taxon>
        <taxon>Diptera</taxon>
        <taxon>Brachycera</taxon>
        <taxon>Muscomorpha</taxon>
        <taxon>Hippoboscoidea</taxon>
        <taxon>Glossinidae</taxon>
        <taxon>Glossina</taxon>
    </lineage>
</organism>